<feature type="compositionally biased region" description="Basic residues" evidence="2">
    <location>
        <begin position="965"/>
        <end position="975"/>
    </location>
</feature>
<protein>
    <recommendedName>
        <fullName evidence="5">Pentatricopeptide repeat-containing protein, chloroplastic</fullName>
    </recommendedName>
</protein>
<evidence type="ECO:0000313" key="4">
    <source>
        <dbReference type="Proteomes" id="UP000626109"/>
    </source>
</evidence>
<organism evidence="3 4">
    <name type="scientific">Polarella glacialis</name>
    <name type="common">Dinoflagellate</name>
    <dbReference type="NCBI Taxonomy" id="89957"/>
    <lineage>
        <taxon>Eukaryota</taxon>
        <taxon>Sar</taxon>
        <taxon>Alveolata</taxon>
        <taxon>Dinophyceae</taxon>
        <taxon>Suessiales</taxon>
        <taxon>Suessiaceae</taxon>
        <taxon>Polarella</taxon>
    </lineage>
</organism>
<dbReference type="InterPro" id="IPR002885">
    <property type="entry name" value="PPR_rpt"/>
</dbReference>
<dbReference type="PANTHER" id="PTHR47938:SF35">
    <property type="entry name" value="PENTATRICOPEPTIDE REPEAT-CONTAINING PROTEIN 4, MITOCHONDRIAL-RELATED"/>
    <property type="match status" value="1"/>
</dbReference>
<dbReference type="PANTHER" id="PTHR47938">
    <property type="entry name" value="RESPIRATORY COMPLEX I CHAPERONE (CIA84), PUTATIVE (AFU_ORTHOLOGUE AFUA_2G06020)-RELATED"/>
    <property type="match status" value="1"/>
</dbReference>
<accession>A0A813IJP3</accession>
<name>A0A813IJP3_POLGL</name>
<gene>
    <name evidence="3" type="ORF">PGLA2088_LOCUS9556</name>
</gene>
<dbReference type="Proteomes" id="UP000626109">
    <property type="component" value="Unassembled WGS sequence"/>
</dbReference>
<dbReference type="GO" id="GO:0003729">
    <property type="term" value="F:mRNA binding"/>
    <property type="evidence" value="ECO:0007669"/>
    <property type="project" value="TreeGrafter"/>
</dbReference>
<feature type="region of interest" description="Disordered" evidence="2">
    <location>
        <begin position="917"/>
        <end position="980"/>
    </location>
</feature>
<evidence type="ECO:0000256" key="1">
    <source>
        <dbReference type="PROSITE-ProRule" id="PRU00708"/>
    </source>
</evidence>
<feature type="repeat" description="PPR" evidence="1">
    <location>
        <begin position="272"/>
        <end position="306"/>
    </location>
</feature>
<proteinExistence type="predicted"/>
<feature type="compositionally biased region" description="Low complexity" evidence="2">
    <location>
        <begin position="1083"/>
        <end position="1097"/>
    </location>
</feature>
<feature type="region of interest" description="Disordered" evidence="2">
    <location>
        <begin position="1242"/>
        <end position="1266"/>
    </location>
</feature>
<dbReference type="EMBL" id="CAJNNW010010578">
    <property type="protein sequence ID" value="CAE8652243.1"/>
    <property type="molecule type" value="Genomic_DNA"/>
</dbReference>
<sequence>MQSSTAAFSAKHLLSEAPRPSSSAVAGRGRLQSKKAASWKEALVTLDLVLGGQEATSLQKLQCCTAAISACGAGHQWAVAFSLLSKLPSWRLAPDVIICSAAVSACASGGQWRNALLLMKDMEAEGLAPNSRTYAAAISACEKAREWPWALLLLADMQGLGLEANVYCFNAAISACEKGGQWLRGLDLIAAMAVARAQPDVVSFSAATSACEKGGNWAWALELHGQLKLHGLQPNVVSFGAALSACSCGSDLPWSSALVLLGEMPLRGVAPNMVSYNSALHACEKAGEAELALQLLIDAKGLGLTPSPVTYGAALRACQRGGFWESALLLWHELKTFTSAKGQTADADLASCTFGITACDANGGPRAQSCWLLQELRRCCRLKLPGPSVLGQARPVAEEVYQVFGSMDVLHERGHLDALTVSSLGRWLLKPAFARLRHLLVSGQGVVGAVFGSSNDGSVAGGVGDSARSKHGVPEASWRLHEPFLERQPTLGGVFTSETLCRLGLLATSTSRQAGAALWPASAQPAARRILSELADPGAELNSRDIVAWLAFAVGIFGARKLLCRGRSVGFGAASFDTSSSENFIGSVKISDSSASMQIEAEKEDSSCTNLAESLLVPVLREHDRSLHAERSALLALTEEIFTNLEGARQETLLGDNAPHGSVRLYAGHTLCISCLAICCQFQGLFPAVRLQVAMDIWGWDLSSEDDRVELSPEVLCPQNHSVHMHRDGGQWQPRAITLRLCSDAGGRGHAFPLSLLRQEPREKLSHGWATPLLERAAEKLGFSLCNAVCLELDDQVDGPFNNKVLESSRRPRLCGDDLVPPKDSGWHCACGRFPFHDHGPAWLDEMPELPEQRSRRPCVFLVHVLPAANDTGDMPNPGRGLQASVRKDSLVVSVASPGSGCDGDKRKCCLGLRPGHRRKEAETEAEAFTTDEAIRHLPGPGSSPGLGPGSSRPPSDSGPPKEKKPSRKTTRRPSPRSLRQQAMALWSQLESAGVYVAPMPEDSLDSHAPSEGHRDRYELERHGHGCGNTKSTKKRRSRETKVLLGRLVVHLEALAANNGLDPSPLRAVVNRRGRSSNHGAGSRCSSRDLSSVASRSSPDREGTRLTGGETGEATETGSQIITSRDTRTDCAFEGLGSYAAGASSSTALCSDGVCGHIASADPSTNSAANALTWLLGGKFSPMETELKAAHVQDLKEDELEERSKAQAEELRKARFAQGQLRGEPPSSNRINWQREVTRMNNAVHRAEQAFNEVKREQEKRSRQKR</sequence>
<evidence type="ECO:0000313" key="3">
    <source>
        <dbReference type="EMBL" id="CAE8652243.1"/>
    </source>
</evidence>
<dbReference type="Gene3D" id="1.25.40.10">
    <property type="entry name" value="Tetratricopeptide repeat domain"/>
    <property type="match status" value="3"/>
</dbReference>
<dbReference type="PROSITE" id="PS51375">
    <property type="entry name" value="PPR"/>
    <property type="match status" value="3"/>
</dbReference>
<dbReference type="InterPro" id="IPR011990">
    <property type="entry name" value="TPR-like_helical_dom_sf"/>
</dbReference>
<feature type="repeat" description="PPR" evidence="1">
    <location>
        <begin position="95"/>
        <end position="129"/>
    </location>
</feature>
<evidence type="ECO:0000256" key="2">
    <source>
        <dbReference type="SAM" id="MobiDB-lite"/>
    </source>
</evidence>
<feature type="region of interest" description="Disordered" evidence="2">
    <location>
        <begin position="1018"/>
        <end position="1040"/>
    </location>
</feature>
<comment type="caution">
    <text evidence="3">The sequence shown here is derived from an EMBL/GenBank/DDBJ whole genome shotgun (WGS) entry which is preliminary data.</text>
</comment>
<feature type="region of interest" description="Disordered" evidence="2">
    <location>
        <begin position="1073"/>
        <end position="1123"/>
    </location>
</feature>
<dbReference type="AlphaFoldDB" id="A0A813IJP3"/>
<dbReference type="Pfam" id="PF13812">
    <property type="entry name" value="PPR_3"/>
    <property type="match status" value="3"/>
</dbReference>
<evidence type="ECO:0008006" key="5">
    <source>
        <dbReference type="Google" id="ProtNLM"/>
    </source>
</evidence>
<reference evidence="3" key="1">
    <citation type="submission" date="2021-02" db="EMBL/GenBank/DDBJ databases">
        <authorList>
            <person name="Dougan E. K."/>
            <person name="Rhodes N."/>
            <person name="Thang M."/>
            <person name="Chan C."/>
        </authorList>
    </citation>
    <scope>NUCLEOTIDE SEQUENCE</scope>
</reference>
<feature type="compositionally biased region" description="Low complexity" evidence="2">
    <location>
        <begin position="1105"/>
        <end position="1118"/>
    </location>
</feature>
<feature type="repeat" description="PPR" evidence="1">
    <location>
        <begin position="200"/>
        <end position="234"/>
    </location>
</feature>
<feature type="compositionally biased region" description="Basic and acidic residues" evidence="2">
    <location>
        <begin position="1245"/>
        <end position="1266"/>
    </location>
</feature>